<dbReference type="PANTHER" id="PTHR43792:SF1">
    <property type="entry name" value="N-ACETYLTRANSFERASE DOMAIN-CONTAINING PROTEIN"/>
    <property type="match status" value="1"/>
</dbReference>
<dbReference type="EMBL" id="PDNB01000055">
    <property type="protein sequence ID" value="PGH12635.1"/>
    <property type="molecule type" value="Genomic_DNA"/>
</dbReference>
<dbReference type="Gene3D" id="3.40.630.30">
    <property type="match status" value="1"/>
</dbReference>
<organism evidence="2 3">
    <name type="scientific">Helicocarpus griseus UAMH5409</name>
    <dbReference type="NCBI Taxonomy" id="1447875"/>
    <lineage>
        <taxon>Eukaryota</taxon>
        <taxon>Fungi</taxon>
        <taxon>Dikarya</taxon>
        <taxon>Ascomycota</taxon>
        <taxon>Pezizomycotina</taxon>
        <taxon>Eurotiomycetes</taxon>
        <taxon>Eurotiomycetidae</taxon>
        <taxon>Onygenales</taxon>
        <taxon>Ajellomycetaceae</taxon>
        <taxon>Helicocarpus</taxon>
    </lineage>
</organism>
<gene>
    <name evidence="2" type="ORF">AJ79_04133</name>
</gene>
<dbReference type="InterPro" id="IPR016181">
    <property type="entry name" value="Acyl_CoA_acyltransferase"/>
</dbReference>
<protein>
    <recommendedName>
        <fullName evidence="1">N-acetyltransferase domain-containing protein</fullName>
    </recommendedName>
</protein>
<dbReference type="Proteomes" id="UP000223968">
    <property type="component" value="Unassembled WGS sequence"/>
</dbReference>
<keyword evidence="3" id="KW-1185">Reference proteome</keyword>
<name>A0A2B7XUL1_9EURO</name>
<evidence type="ECO:0000313" key="2">
    <source>
        <dbReference type="EMBL" id="PGH12635.1"/>
    </source>
</evidence>
<accession>A0A2B7XUL1</accession>
<evidence type="ECO:0000259" key="1">
    <source>
        <dbReference type="Pfam" id="PF13302"/>
    </source>
</evidence>
<dbReference type="STRING" id="1447875.A0A2B7XUL1"/>
<dbReference type="PANTHER" id="PTHR43792">
    <property type="entry name" value="GNAT FAMILY, PUTATIVE (AFU_ORTHOLOGUE AFUA_3G00765)-RELATED-RELATED"/>
    <property type="match status" value="1"/>
</dbReference>
<dbReference type="InterPro" id="IPR051531">
    <property type="entry name" value="N-acetyltransferase"/>
</dbReference>
<evidence type="ECO:0000313" key="3">
    <source>
        <dbReference type="Proteomes" id="UP000223968"/>
    </source>
</evidence>
<reference evidence="2 3" key="1">
    <citation type="submission" date="2017-10" db="EMBL/GenBank/DDBJ databases">
        <title>Comparative genomics in systemic dimorphic fungi from Ajellomycetaceae.</title>
        <authorList>
            <person name="Munoz J.F."/>
            <person name="Mcewen J.G."/>
            <person name="Clay O.K."/>
            <person name="Cuomo C.A."/>
        </authorList>
    </citation>
    <scope>NUCLEOTIDE SEQUENCE [LARGE SCALE GENOMIC DNA]</scope>
    <source>
        <strain evidence="2 3">UAMH5409</strain>
    </source>
</reference>
<dbReference type="SUPFAM" id="SSF55729">
    <property type="entry name" value="Acyl-CoA N-acyltransferases (Nat)"/>
    <property type="match status" value="1"/>
</dbReference>
<dbReference type="GO" id="GO:0016747">
    <property type="term" value="F:acyltransferase activity, transferring groups other than amino-acyl groups"/>
    <property type="evidence" value="ECO:0007669"/>
    <property type="project" value="InterPro"/>
</dbReference>
<comment type="caution">
    <text evidence="2">The sequence shown here is derived from an EMBL/GenBank/DDBJ whole genome shotgun (WGS) entry which is preliminary data.</text>
</comment>
<proteinExistence type="predicted"/>
<dbReference type="Pfam" id="PF13302">
    <property type="entry name" value="Acetyltransf_3"/>
    <property type="match status" value="1"/>
</dbReference>
<feature type="domain" description="N-acetyltransferase" evidence="1">
    <location>
        <begin position="34"/>
        <end position="236"/>
    </location>
</feature>
<dbReference type="OrthoDB" id="4072826at2759"/>
<sequence length="258" mass="29371">MPFEDEQNPRMEILPYQPVYVDLSSSIPSIKGNRLFLRPVTDSDVAALFAIRSRPEVAKSKSAIFLSTPSRNPDQEFCRENRLQKLTNYMPGSYPPTPFKSIEETREWMASKIFSQGPPDIIGRNFNLAVILLSSTIDESQKQQEKQQQQQLIGYVSINTLYPCPEIGYSFLPEYWGTGYATEALQLMLKLWWGFPRRSVERGAADSWGGNVEKVYAVCKKTNVASYRVLEKCGFEIVKELCYDGVDILVWGVERSGL</sequence>
<dbReference type="AlphaFoldDB" id="A0A2B7XUL1"/>
<dbReference type="InterPro" id="IPR000182">
    <property type="entry name" value="GNAT_dom"/>
</dbReference>